<comment type="caution">
    <text evidence="1">The sequence shown here is derived from an EMBL/GenBank/DDBJ whole genome shotgun (WGS) entry which is preliminary data.</text>
</comment>
<gene>
    <name evidence="1" type="ORF">GCK32_014400</name>
</gene>
<protein>
    <submittedName>
        <fullName evidence="1">Uncharacterized protein</fullName>
    </submittedName>
</protein>
<dbReference type="Proteomes" id="UP001331761">
    <property type="component" value="Unassembled WGS sequence"/>
</dbReference>
<proteinExistence type="predicted"/>
<dbReference type="EMBL" id="WIXE01021579">
    <property type="protein sequence ID" value="KAK5968253.1"/>
    <property type="molecule type" value="Genomic_DNA"/>
</dbReference>
<dbReference type="AlphaFoldDB" id="A0AAN8IFU2"/>
<keyword evidence="2" id="KW-1185">Reference proteome</keyword>
<reference evidence="1 2" key="1">
    <citation type="submission" date="2019-10" db="EMBL/GenBank/DDBJ databases">
        <title>Assembly and Annotation for the nematode Trichostrongylus colubriformis.</title>
        <authorList>
            <person name="Martin J."/>
        </authorList>
    </citation>
    <scope>NUCLEOTIDE SEQUENCE [LARGE SCALE GENOMIC DNA]</scope>
    <source>
        <strain evidence="1">G859</strain>
        <tissue evidence="1">Whole worm</tissue>
    </source>
</reference>
<feature type="non-terminal residue" evidence="1">
    <location>
        <position position="93"/>
    </location>
</feature>
<name>A0AAN8IFU2_TRICO</name>
<evidence type="ECO:0000313" key="2">
    <source>
        <dbReference type="Proteomes" id="UP001331761"/>
    </source>
</evidence>
<evidence type="ECO:0000313" key="1">
    <source>
        <dbReference type="EMBL" id="KAK5968253.1"/>
    </source>
</evidence>
<sequence length="93" mass="10747">MRNLETVSFARTVLWIDASYKAEDFKLNVSALPECQAWRKYWSINGTEEDRATNTSAEETSSMESELKDAELIDNKKRLKKIGLNEELLEAFK</sequence>
<accession>A0AAN8IFU2</accession>
<organism evidence="1 2">
    <name type="scientific">Trichostrongylus colubriformis</name>
    <name type="common">Black scour worm</name>
    <dbReference type="NCBI Taxonomy" id="6319"/>
    <lineage>
        <taxon>Eukaryota</taxon>
        <taxon>Metazoa</taxon>
        <taxon>Ecdysozoa</taxon>
        <taxon>Nematoda</taxon>
        <taxon>Chromadorea</taxon>
        <taxon>Rhabditida</taxon>
        <taxon>Rhabditina</taxon>
        <taxon>Rhabditomorpha</taxon>
        <taxon>Strongyloidea</taxon>
        <taxon>Trichostrongylidae</taxon>
        <taxon>Trichostrongylus</taxon>
    </lineage>
</organism>